<accession>A0A1X7S0K2</accession>
<proteinExistence type="predicted"/>
<dbReference type="Gene3D" id="3.40.50.360">
    <property type="match status" value="1"/>
</dbReference>
<dbReference type="Pfam" id="PF03358">
    <property type="entry name" value="FMN_red"/>
    <property type="match status" value="1"/>
</dbReference>
<protein>
    <recommendedName>
        <fullName evidence="1">NADPH-dependent FMN reductase-like domain-containing protein</fullName>
    </recommendedName>
</protein>
<evidence type="ECO:0000259" key="1">
    <source>
        <dbReference type="Pfam" id="PF03358"/>
    </source>
</evidence>
<name>A0A1X7S0K2_ZYMT9</name>
<evidence type="ECO:0000313" key="2">
    <source>
        <dbReference type="EMBL" id="SMQ53165.1"/>
    </source>
</evidence>
<dbReference type="InterPro" id="IPR014063">
    <property type="entry name" value="Arsenate-R_ArsH"/>
</dbReference>
<feature type="domain" description="NADPH-dependent FMN reductase-like" evidence="1">
    <location>
        <begin position="90"/>
        <end position="233"/>
    </location>
</feature>
<dbReference type="STRING" id="1276538.A0A1X7S0K2"/>
<dbReference type="InterPro" id="IPR005025">
    <property type="entry name" value="FMN_Rdtase-like_dom"/>
</dbReference>
<dbReference type="InterPro" id="IPR029039">
    <property type="entry name" value="Flavoprotein-like_sf"/>
</dbReference>
<dbReference type="Proteomes" id="UP000215127">
    <property type="component" value="Chromosome 8"/>
</dbReference>
<dbReference type="EMBL" id="LT853699">
    <property type="protein sequence ID" value="SMQ53165.1"/>
    <property type="molecule type" value="Genomic_DNA"/>
</dbReference>
<organism evidence="2 3">
    <name type="scientific">Zymoseptoria tritici (strain ST99CH_3D7)</name>
    <dbReference type="NCBI Taxonomy" id="1276538"/>
    <lineage>
        <taxon>Eukaryota</taxon>
        <taxon>Fungi</taxon>
        <taxon>Dikarya</taxon>
        <taxon>Ascomycota</taxon>
        <taxon>Pezizomycotina</taxon>
        <taxon>Dothideomycetes</taxon>
        <taxon>Dothideomycetidae</taxon>
        <taxon>Mycosphaerellales</taxon>
        <taxon>Mycosphaerellaceae</taxon>
        <taxon>Zymoseptoria</taxon>
    </lineage>
</organism>
<evidence type="ECO:0000313" key="3">
    <source>
        <dbReference type="Proteomes" id="UP000215127"/>
    </source>
</evidence>
<sequence>MATKTNANHGDLNNTEVLRKTVALPPDPTYARTTLAITEDKDDRSIRHQYRSFLLPHDVAANDWVSKLELSTALKMAEADMERTGGDRLKVMVLYGSMRSRSYSRLLAYECARILFRLGCDVRVYNPEGLPMKDDVQYNHKKVQELRELSKWSDGHIWISPEQHGNLTAVFKNQIDWIPLSTGSVRPTQGRTLAIAQVSGGSQSFNTVNSLRVLGRWMRMFAIPNQSSVPKAYTQFTDAVDPADKEAFVKAEGGSRLMASGNRERLVDCMEEFVKYTIIMRQHFDLFNDRHSERMEKQAKAEKLKAEEAKAVDKAGVEGNAKSIDSATVVNGVDVGGL</sequence>
<dbReference type="AlphaFoldDB" id="A0A1X7S0K2"/>
<gene>
    <name evidence="2" type="ORF">ZT3D7_G8318</name>
</gene>
<dbReference type="GO" id="GO:0016655">
    <property type="term" value="F:oxidoreductase activity, acting on NAD(P)H, quinone or similar compound as acceptor"/>
    <property type="evidence" value="ECO:0007669"/>
    <property type="project" value="TreeGrafter"/>
</dbReference>
<dbReference type="PANTHER" id="PTHR43590">
    <property type="entry name" value="ARSENIC RESISTANCE PROTEIN ARSH (AFU_ORTHOLOGUE AFUA_5G15030)"/>
    <property type="match status" value="1"/>
</dbReference>
<dbReference type="PANTHER" id="PTHR43590:SF1">
    <property type="entry name" value="ARSENIC RESISTANCE PROTEIN ARSH (AFU_ORTHOLOGUE AFUA_5G15030)"/>
    <property type="match status" value="1"/>
</dbReference>
<reference evidence="2 3" key="1">
    <citation type="submission" date="2016-06" db="EMBL/GenBank/DDBJ databases">
        <authorList>
            <person name="Kjaerup R.B."/>
            <person name="Dalgaard T.S."/>
            <person name="Juul-Madsen H.R."/>
        </authorList>
    </citation>
    <scope>NUCLEOTIDE SEQUENCE [LARGE SCALE GENOMIC DNA]</scope>
</reference>
<dbReference type="NCBIfam" id="TIGR02690">
    <property type="entry name" value="resist_ArsH"/>
    <property type="match status" value="1"/>
</dbReference>
<dbReference type="SUPFAM" id="SSF52218">
    <property type="entry name" value="Flavoproteins"/>
    <property type="match status" value="1"/>
</dbReference>
<keyword evidence="3" id="KW-1185">Reference proteome</keyword>